<dbReference type="Pfam" id="PF02780">
    <property type="entry name" value="Transketolase_C"/>
    <property type="match status" value="1"/>
</dbReference>
<dbReference type="GO" id="GO:0005829">
    <property type="term" value="C:cytosol"/>
    <property type="evidence" value="ECO:0007669"/>
    <property type="project" value="TreeGrafter"/>
</dbReference>
<dbReference type="PROSITE" id="PS00802">
    <property type="entry name" value="TRANSKETOLASE_2"/>
    <property type="match status" value="1"/>
</dbReference>
<dbReference type="SUPFAM" id="SSF52518">
    <property type="entry name" value="Thiamin diphosphate-binding fold (THDP-binding)"/>
    <property type="match status" value="2"/>
</dbReference>
<gene>
    <name evidence="14" type="ORF">UFOPK2214_00838</name>
</gene>
<dbReference type="EC" id="2.2.1.7" evidence="6"/>
<dbReference type="GO" id="GO:0009228">
    <property type="term" value="P:thiamine biosynthetic process"/>
    <property type="evidence" value="ECO:0007669"/>
    <property type="project" value="UniProtKB-KW"/>
</dbReference>
<dbReference type="GO" id="GO:0046872">
    <property type="term" value="F:metal ion binding"/>
    <property type="evidence" value="ECO:0007669"/>
    <property type="project" value="UniProtKB-KW"/>
</dbReference>
<dbReference type="GO" id="GO:0016114">
    <property type="term" value="P:terpenoid biosynthetic process"/>
    <property type="evidence" value="ECO:0007669"/>
    <property type="project" value="InterPro"/>
</dbReference>
<dbReference type="PANTHER" id="PTHR43322:SF5">
    <property type="entry name" value="1-DEOXY-D-XYLULOSE-5-PHOSPHATE SYNTHASE, CHLOROPLASTIC"/>
    <property type="match status" value="1"/>
</dbReference>
<evidence type="ECO:0000256" key="6">
    <source>
        <dbReference type="ARBA" id="ARBA00013150"/>
    </source>
</evidence>
<dbReference type="CDD" id="cd02007">
    <property type="entry name" value="TPP_DXS"/>
    <property type="match status" value="1"/>
</dbReference>
<dbReference type="SMART" id="SM00861">
    <property type="entry name" value="Transket_pyr"/>
    <property type="match status" value="1"/>
</dbReference>
<dbReference type="InterPro" id="IPR033248">
    <property type="entry name" value="Transketolase_C"/>
</dbReference>
<dbReference type="InterPro" id="IPR049557">
    <property type="entry name" value="Transketolase_CS"/>
</dbReference>
<proteinExistence type="inferred from homology"/>
<evidence type="ECO:0000256" key="5">
    <source>
        <dbReference type="ARBA" id="ARBA00011738"/>
    </source>
</evidence>
<keyword evidence="8" id="KW-0479">Metal-binding</keyword>
<dbReference type="Pfam" id="PF02779">
    <property type="entry name" value="Transket_pyr"/>
    <property type="match status" value="1"/>
</dbReference>
<dbReference type="GO" id="GO:0019288">
    <property type="term" value="P:isopentenyl diphosphate biosynthetic process, methylerythritol 4-phosphate pathway"/>
    <property type="evidence" value="ECO:0007669"/>
    <property type="project" value="TreeGrafter"/>
</dbReference>
<dbReference type="SUPFAM" id="SSF52922">
    <property type="entry name" value="TK C-terminal domain-like"/>
    <property type="match status" value="1"/>
</dbReference>
<feature type="domain" description="Transketolase-like pyrimidine-binding" evidence="13">
    <location>
        <begin position="343"/>
        <end position="508"/>
    </location>
</feature>
<organism evidence="14">
    <name type="scientific">freshwater metagenome</name>
    <dbReference type="NCBI Taxonomy" id="449393"/>
    <lineage>
        <taxon>unclassified sequences</taxon>
        <taxon>metagenomes</taxon>
        <taxon>ecological metagenomes</taxon>
    </lineage>
</organism>
<dbReference type="InterPro" id="IPR009014">
    <property type="entry name" value="Transketo_C/PFOR_II"/>
</dbReference>
<dbReference type="Pfam" id="PF13292">
    <property type="entry name" value="DXP_synthase_N"/>
    <property type="match status" value="2"/>
</dbReference>
<dbReference type="Gene3D" id="3.40.50.920">
    <property type="match status" value="1"/>
</dbReference>
<dbReference type="CDD" id="cd07033">
    <property type="entry name" value="TPP_PYR_DXS_TK_like"/>
    <property type="match status" value="1"/>
</dbReference>
<evidence type="ECO:0000256" key="2">
    <source>
        <dbReference type="ARBA" id="ARBA00001964"/>
    </source>
</evidence>
<dbReference type="InterPro" id="IPR005475">
    <property type="entry name" value="Transketolase-like_Pyr-bd"/>
</dbReference>
<reference evidence="14" key="1">
    <citation type="submission" date="2020-05" db="EMBL/GenBank/DDBJ databases">
        <authorList>
            <person name="Chiriac C."/>
            <person name="Salcher M."/>
            <person name="Ghai R."/>
            <person name="Kavagutti S V."/>
        </authorList>
    </citation>
    <scope>NUCLEOTIDE SEQUENCE</scope>
</reference>
<protein>
    <recommendedName>
        <fullName evidence="6">1-deoxy-D-xylulose-5-phosphate synthase</fullName>
        <ecNumber evidence="6">2.2.1.7</ecNumber>
    </recommendedName>
</protein>
<evidence type="ECO:0000256" key="1">
    <source>
        <dbReference type="ARBA" id="ARBA00001946"/>
    </source>
</evidence>
<keyword evidence="9" id="KW-0460">Magnesium</keyword>
<name>A0A6J6L108_9ZZZZ</name>
<dbReference type="InterPro" id="IPR029061">
    <property type="entry name" value="THDP-binding"/>
</dbReference>
<keyword evidence="10" id="KW-0784">Thiamine biosynthesis</keyword>
<keyword evidence="12" id="KW-0414">Isoprene biosynthesis</keyword>
<evidence type="ECO:0000313" key="14">
    <source>
        <dbReference type="EMBL" id="CAB4654878.1"/>
    </source>
</evidence>
<dbReference type="InterPro" id="IPR005477">
    <property type="entry name" value="Dxylulose-5-P_synthase"/>
</dbReference>
<evidence type="ECO:0000259" key="13">
    <source>
        <dbReference type="SMART" id="SM00861"/>
    </source>
</evidence>
<comment type="subunit">
    <text evidence="5">Homodimer.</text>
</comment>
<evidence type="ECO:0000256" key="10">
    <source>
        <dbReference type="ARBA" id="ARBA00022977"/>
    </source>
</evidence>
<dbReference type="EMBL" id="CAEZWJ010000021">
    <property type="protein sequence ID" value="CAB4654878.1"/>
    <property type="molecule type" value="Genomic_DNA"/>
</dbReference>
<dbReference type="AlphaFoldDB" id="A0A6J6L108"/>
<evidence type="ECO:0000256" key="11">
    <source>
        <dbReference type="ARBA" id="ARBA00023052"/>
    </source>
</evidence>
<evidence type="ECO:0000256" key="7">
    <source>
        <dbReference type="ARBA" id="ARBA00022679"/>
    </source>
</evidence>
<keyword evidence="7" id="KW-0808">Transferase</keyword>
<evidence type="ECO:0000256" key="3">
    <source>
        <dbReference type="ARBA" id="ARBA00004980"/>
    </source>
</evidence>
<comment type="pathway">
    <text evidence="3">Metabolic intermediate biosynthesis; 1-deoxy-D-xylulose 5-phosphate biosynthesis; 1-deoxy-D-xylulose 5-phosphate from D-glyceraldehyde 3-phosphate and pyruvate: step 1/1.</text>
</comment>
<evidence type="ECO:0000256" key="12">
    <source>
        <dbReference type="ARBA" id="ARBA00023229"/>
    </source>
</evidence>
<dbReference type="UniPathway" id="UPA00064">
    <property type="reaction ID" value="UER00091"/>
</dbReference>
<evidence type="ECO:0000256" key="4">
    <source>
        <dbReference type="ARBA" id="ARBA00011081"/>
    </source>
</evidence>
<evidence type="ECO:0000256" key="8">
    <source>
        <dbReference type="ARBA" id="ARBA00022723"/>
    </source>
</evidence>
<comment type="cofactor">
    <cofactor evidence="2">
        <name>thiamine diphosphate</name>
        <dbReference type="ChEBI" id="CHEBI:58937"/>
    </cofactor>
</comment>
<dbReference type="GO" id="GO:0008661">
    <property type="term" value="F:1-deoxy-D-xylulose-5-phosphate synthase activity"/>
    <property type="evidence" value="ECO:0007669"/>
    <property type="project" value="UniProtKB-EC"/>
</dbReference>
<dbReference type="PROSITE" id="PS00801">
    <property type="entry name" value="TRANSKETOLASE_1"/>
    <property type="match status" value="1"/>
</dbReference>
<accession>A0A6J6L108</accession>
<comment type="cofactor">
    <cofactor evidence="1">
        <name>Mg(2+)</name>
        <dbReference type="ChEBI" id="CHEBI:18420"/>
    </cofactor>
</comment>
<dbReference type="HAMAP" id="MF_00315">
    <property type="entry name" value="DXP_synth"/>
    <property type="match status" value="1"/>
</dbReference>
<comment type="similarity">
    <text evidence="4">Belongs to the transketolase family. DXPS subfamily.</text>
</comment>
<evidence type="ECO:0000256" key="9">
    <source>
        <dbReference type="ARBA" id="ARBA00022842"/>
    </source>
</evidence>
<dbReference type="NCBIfam" id="NF003933">
    <property type="entry name" value="PRK05444.2-2"/>
    <property type="match status" value="1"/>
</dbReference>
<dbReference type="InterPro" id="IPR020826">
    <property type="entry name" value="Transketolase_BS"/>
</dbReference>
<dbReference type="FunFam" id="3.40.50.970:FF:000005">
    <property type="entry name" value="1-deoxy-D-xylulose-5-phosphate synthase"/>
    <property type="match status" value="1"/>
</dbReference>
<dbReference type="Gene3D" id="3.40.50.970">
    <property type="match status" value="2"/>
</dbReference>
<sequence length="648" mass="68798">MALLPSIHEPADLRPLSIPQLNDLAEEIREFIVEAVAETGGHLGSNLGAVELSIALHRVFESPTDAVLWDTGHQAYVHKILTGRQSGFAKLRQQGGISGYPSREESRHDFIENSHASTVLSYAHGLAVAREAGVNKQRHIVAVIGDGSMTGGMAYEALNNLGHSKSRVIIILNDNGRSYAPTISNLSHGGSNGMVDATGEIAKFPERMTGKLSRALTGIRLNPVYVRRQRKFEAFMRDLPVLGKQAEQGVEAFKAAVREFLQPPSFFEALGVQYVGPVDGHDIEELEGALQAAIQREDDGPIVVHVLTQKGRGYSFAEDDDEKHLHDTPSFDPVNGPKQAAVTGYTNAFSQALVAESTADPRIVAITAAMPGPTGLLDFQSQFPDRFFDVGIAEQHAVTAAAGMAMGGLRPVVALYSTFLSRAWDQVVYDVALHRLPVIFCLDRAGVTGDDGPSHHGIYDMALLSKVPGMRVLAPSSVEDLQQMLHDAMTLANDGPVVIRYPKGAARSVDSSLVGSGLNALKLATGNGSLAILAIGKMVGAAEKALDALTAAGISATLYDVRSCAPLDPAMIADTAAHTHVLTVEDGLHDGGIGQLIADAVHVVNSSVHVESLGVPTKFIPHNKPDVILAQFGLDAAGITSAAQRLLA</sequence>
<keyword evidence="11" id="KW-0786">Thiamine pyrophosphate</keyword>
<dbReference type="PANTHER" id="PTHR43322">
    <property type="entry name" value="1-D-DEOXYXYLULOSE 5-PHOSPHATE SYNTHASE-RELATED"/>
    <property type="match status" value="1"/>
</dbReference>